<sequence length="115" mass="13543">MEEQYKEPHPADLTHKWEDQTLTVEDIAPKVAAYGIHRKVPLTPEEAQSIARQIHRAYKKYHDASEYAGDFIREFAGDSLRRVFSIADNLNERALIVYHYYFYNCAPGDWREKLK</sequence>
<evidence type="ECO:0000313" key="1">
    <source>
        <dbReference type="EMBL" id="QJA99578.1"/>
    </source>
</evidence>
<protein>
    <submittedName>
        <fullName evidence="1">Uncharacterized protein</fullName>
    </submittedName>
</protein>
<dbReference type="EMBL" id="MT143657">
    <property type="protein sequence ID" value="QJA99578.1"/>
    <property type="molecule type" value="Genomic_DNA"/>
</dbReference>
<reference evidence="1" key="1">
    <citation type="submission" date="2020-03" db="EMBL/GenBank/DDBJ databases">
        <title>The deep terrestrial virosphere.</title>
        <authorList>
            <person name="Holmfeldt K."/>
            <person name="Nilsson E."/>
            <person name="Simone D."/>
            <person name="Lopez-Fernandez M."/>
            <person name="Wu X."/>
            <person name="de Brujin I."/>
            <person name="Lundin D."/>
            <person name="Andersson A."/>
            <person name="Bertilsson S."/>
            <person name="Dopson M."/>
        </authorList>
    </citation>
    <scope>NUCLEOTIDE SEQUENCE</scope>
    <source>
        <strain evidence="1">MM171A00966</strain>
        <strain evidence="2">MM171B01382</strain>
    </source>
</reference>
<dbReference type="EMBL" id="MT143771">
    <property type="protein sequence ID" value="QJB02277.1"/>
    <property type="molecule type" value="Genomic_DNA"/>
</dbReference>
<name>A0A6M3M419_9ZZZZ</name>
<proteinExistence type="predicted"/>
<organism evidence="1">
    <name type="scientific">viral metagenome</name>
    <dbReference type="NCBI Taxonomy" id="1070528"/>
    <lineage>
        <taxon>unclassified sequences</taxon>
        <taxon>metagenomes</taxon>
        <taxon>organismal metagenomes</taxon>
    </lineage>
</organism>
<evidence type="ECO:0000313" key="2">
    <source>
        <dbReference type="EMBL" id="QJB02277.1"/>
    </source>
</evidence>
<dbReference type="AlphaFoldDB" id="A0A6M3M419"/>
<gene>
    <name evidence="1" type="ORF">MM171A00966_0015</name>
    <name evidence="2" type="ORF">MM171B01382_0013</name>
</gene>
<accession>A0A6M3M419</accession>